<keyword evidence="3" id="KW-0812">Transmembrane</keyword>
<protein>
    <recommendedName>
        <fullName evidence="6">MATE efflux family protein</fullName>
    </recommendedName>
</protein>
<reference evidence="4 5" key="1">
    <citation type="submission" date="2014-04" db="EMBL/GenBank/DDBJ databases">
        <title>Evolutionary Origins and Diversification of the Mycorrhizal Mutualists.</title>
        <authorList>
            <consortium name="DOE Joint Genome Institute"/>
            <consortium name="Mycorrhizal Genomics Consortium"/>
            <person name="Kohler A."/>
            <person name="Kuo A."/>
            <person name="Nagy L.G."/>
            <person name="Floudas D."/>
            <person name="Copeland A."/>
            <person name="Barry K.W."/>
            <person name="Cichocki N."/>
            <person name="Veneault-Fourrey C."/>
            <person name="LaButti K."/>
            <person name="Lindquist E.A."/>
            <person name="Lipzen A."/>
            <person name="Lundell T."/>
            <person name="Morin E."/>
            <person name="Murat C."/>
            <person name="Riley R."/>
            <person name="Ohm R."/>
            <person name="Sun H."/>
            <person name="Tunlid A."/>
            <person name="Henrissat B."/>
            <person name="Grigoriev I.V."/>
            <person name="Hibbett D.S."/>
            <person name="Martin F."/>
        </authorList>
    </citation>
    <scope>NUCLEOTIDE SEQUENCE [LARGE SCALE GENOMIC DNA]</scope>
    <source>
        <strain evidence="4 5">FD-317 M1</strain>
    </source>
</reference>
<dbReference type="AlphaFoldDB" id="A0A0D0CR73"/>
<sequence length="473" mass="51596">MEENLLPTSTATSLSETQPLLGKQRQRESLKLIWSEALAIMKSAIPIYGMNILEYSLVGVAVLSVGHISTVALAAAIIAEMSVNIVGLSIISGFTVTMDTVLSSAWTNPWLLVGLLAQSMTLIVGLVLLPTINIWFHTEALLLKFYQEPEVAKLAGLYLRCRCIGLPDLFTLSSSCVQLFQWAVFAMSRPNHGGRRSNQLVFELSLRKTWYPITLSKLRGILGSGNLGLLFKLGLTGVRSTVWGCWAWDIVGLAASQLGSNSVLASYAILLVTVSTLSQGPFSLGIATSIRIGNLLREKDALRAGAAAKSAVLHCTPCPPQFIRITVQRQSCYIYLPLIIDYFHIDVVSTVASIIPLLATFQIFDAIAGITSGILRARNKQILDAALNITAFCVLGIPLGFLLVFSKWSHMGLAGVWVALTFALVYIASFGLVMSVRTPNWEEEVRKAEMRVALEGEKERVELGARERRTEGL</sequence>
<keyword evidence="3" id="KW-1133">Transmembrane helix</keyword>
<dbReference type="OrthoDB" id="2126698at2759"/>
<dbReference type="Proteomes" id="UP000053593">
    <property type="component" value="Unassembled WGS sequence"/>
</dbReference>
<dbReference type="InterPro" id="IPR002528">
    <property type="entry name" value="MATE_fam"/>
</dbReference>
<proteinExistence type="inferred from homology"/>
<evidence type="ECO:0008006" key="6">
    <source>
        <dbReference type="Google" id="ProtNLM"/>
    </source>
</evidence>
<accession>A0A0D0CR73</accession>
<feature type="compositionally biased region" description="Polar residues" evidence="2">
    <location>
        <begin position="1"/>
        <end position="18"/>
    </location>
</feature>
<feature type="transmembrane region" description="Helical" evidence="3">
    <location>
        <begin position="411"/>
        <end position="433"/>
    </location>
</feature>
<dbReference type="GO" id="GO:0042910">
    <property type="term" value="F:xenobiotic transmembrane transporter activity"/>
    <property type="evidence" value="ECO:0007669"/>
    <property type="project" value="InterPro"/>
</dbReference>
<feature type="transmembrane region" description="Helical" evidence="3">
    <location>
        <begin position="385"/>
        <end position="405"/>
    </location>
</feature>
<dbReference type="EMBL" id="KN834787">
    <property type="protein sequence ID" value="KIK58018.1"/>
    <property type="molecule type" value="Genomic_DNA"/>
</dbReference>
<dbReference type="PANTHER" id="PTHR11206">
    <property type="entry name" value="MULTIDRUG RESISTANCE PROTEIN"/>
    <property type="match status" value="1"/>
</dbReference>
<evidence type="ECO:0000256" key="3">
    <source>
        <dbReference type="SAM" id="Phobius"/>
    </source>
</evidence>
<gene>
    <name evidence="4" type="ORF">GYMLUDRAFT_60896</name>
</gene>
<dbReference type="GO" id="GO:0015297">
    <property type="term" value="F:antiporter activity"/>
    <property type="evidence" value="ECO:0007669"/>
    <property type="project" value="InterPro"/>
</dbReference>
<evidence type="ECO:0000313" key="5">
    <source>
        <dbReference type="Proteomes" id="UP000053593"/>
    </source>
</evidence>
<evidence type="ECO:0000256" key="1">
    <source>
        <dbReference type="ARBA" id="ARBA00010199"/>
    </source>
</evidence>
<keyword evidence="5" id="KW-1185">Reference proteome</keyword>
<name>A0A0D0CR73_9AGAR</name>
<keyword evidence="3" id="KW-0472">Membrane</keyword>
<organism evidence="4 5">
    <name type="scientific">Collybiopsis luxurians FD-317 M1</name>
    <dbReference type="NCBI Taxonomy" id="944289"/>
    <lineage>
        <taxon>Eukaryota</taxon>
        <taxon>Fungi</taxon>
        <taxon>Dikarya</taxon>
        <taxon>Basidiomycota</taxon>
        <taxon>Agaricomycotina</taxon>
        <taxon>Agaricomycetes</taxon>
        <taxon>Agaricomycetidae</taxon>
        <taxon>Agaricales</taxon>
        <taxon>Marasmiineae</taxon>
        <taxon>Omphalotaceae</taxon>
        <taxon>Collybiopsis</taxon>
        <taxon>Collybiopsis luxurians</taxon>
    </lineage>
</organism>
<evidence type="ECO:0000256" key="2">
    <source>
        <dbReference type="SAM" id="MobiDB-lite"/>
    </source>
</evidence>
<feature type="transmembrane region" description="Helical" evidence="3">
    <location>
        <begin position="55"/>
        <end position="78"/>
    </location>
</feature>
<feature type="region of interest" description="Disordered" evidence="2">
    <location>
        <begin position="1"/>
        <end position="20"/>
    </location>
</feature>
<dbReference type="Pfam" id="PF01554">
    <property type="entry name" value="MatE"/>
    <property type="match status" value="1"/>
</dbReference>
<dbReference type="GO" id="GO:0016020">
    <property type="term" value="C:membrane"/>
    <property type="evidence" value="ECO:0007669"/>
    <property type="project" value="InterPro"/>
</dbReference>
<dbReference type="HOGENOM" id="CLU_012893_1_2_1"/>
<comment type="similarity">
    <text evidence="1">Belongs to the multi antimicrobial extrusion (MATE) (TC 2.A.66.1) family.</text>
</comment>
<evidence type="ECO:0000313" key="4">
    <source>
        <dbReference type="EMBL" id="KIK58018.1"/>
    </source>
</evidence>
<feature type="transmembrane region" description="Helical" evidence="3">
    <location>
        <begin position="112"/>
        <end position="136"/>
    </location>
</feature>